<name>A0ABR2KDI0_9EUKA</name>
<dbReference type="InterPro" id="IPR051023">
    <property type="entry name" value="PP2A_Regulatory_Subunit_A"/>
</dbReference>
<dbReference type="EMBL" id="JAPFFF010000005">
    <property type="protein sequence ID" value="KAK8888903.1"/>
    <property type="molecule type" value="Genomic_DNA"/>
</dbReference>
<dbReference type="InterPro" id="IPR011989">
    <property type="entry name" value="ARM-like"/>
</dbReference>
<reference evidence="2 3" key="1">
    <citation type="submission" date="2024-04" db="EMBL/GenBank/DDBJ databases">
        <title>Tritrichomonas musculus Genome.</title>
        <authorList>
            <person name="Alves-Ferreira E."/>
            <person name="Grigg M."/>
            <person name="Lorenzi H."/>
            <person name="Galac M."/>
        </authorList>
    </citation>
    <scope>NUCLEOTIDE SEQUENCE [LARGE SCALE GENOMIC DNA]</scope>
    <source>
        <strain evidence="2 3">EAF2021</strain>
    </source>
</reference>
<proteinExistence type="predicted"/>
<comment type="caution">
    <text evidence="2">The sequence shown here is derived from an EMBL/GenBank/DDBJ whole genome shotgun (WGS) entry which is preliminary data.</text>
</comment>
<dbReference type="SUPFAM" id="SSF48371">
    <property type="entry name" value="ARM repeat"/>
    <property type="match status" value="1"/>
</dbReference>
<evidence type="ECO:0000256" key="1">
    <source>
        <dbReference type="ARBA" id="ARBA00022737"/>
    </source>
</evidence>
<evidence type="ECO:0000313" key="2">
    <source>
        <dbReference type="EMBL" id="KAK8888903.1"/>
    </source>
</evidence>
<protein>
    <submittedName>
        <fullName evidence="2">Uncharacterized protein</fullName>
    </submittedName>
</protein>
<dbReference type="Gene3D" id="1.25.10.10">
    <property type="entry name" value="Leucine-rich Repeat Variant"/>
    <property type="match status" value="1"/>
</dbReference>
<accession>A0ABR2KDI0</accession>
<keyword evidence="1" id="KW-0677">Repeat</keyword>
<evidence type="ECO:0000313" key="3">
    <source>
        <dbReference type="Proteomes" id="UP001470230"/>
    </source>
</evidence>
<keyword evidence="3" id="KW-1185">Reference proteome</keyword>
<dbReference type="InterPro" id="IPR016024">
    <property type="entry name" value="ARM-type_fold"/>
</dbReference>
<organism evidence="2 3">
    <name type="scientific">Tritrichomonas musculus</name>
    <dbReference type="NCBI Taxonomy" id="1915356"/>
    <lineage>
        <taxon>Eukaryota</taxon>
        <taxon>Metamonada</taxon>
        <taxon>Parabasalia</taxon>
        <taxon>Tritrichomonadida</taxon>
        <taxon>Tritrichomonadidae</taxon>
        <taxon>Tritrichomonas</taxon>
    </lineage>
</organism>
<dbReference type="PANTHER" id="PTHR10648">
    <property type="entry name" value="SERINE/THREONINE-PROTEIN PHOSPHATASE PP2A 65 KDA REGULATORY SUBUNIT"/>
    <property type="match status" value="1"/>
</dbReference>
<dbReference type="PANTHER" id="PTHR10648:SF4">
    <property type="entry name" value="PROTEIN PHOSPHATASE 2 (FORMERLY 2A), REGULATORY SUBUNIT A, BETA ISOFORM-RELATED"/>
    <property type="match status" value="1"/>
</dbReference>
<gene>
    <name evidence="2" type="ORF">M9Y10_033643</name>
</gene>
<sequence length="542" mass="61263">MNSNSPSGCKILFYHNSSSNEKANADSFQAISKVCLPFYKFEIRSDENQNDSDKTYFELSFLRNNVMPNIMEKIHSFDSDTINNLPAFTKLIVTIFEKPGLDLINSTIFHLLEEMLSTSNLSKPSLIFDVYFKCLASISEKYRDDILIYKIQQFSASQESNFRIIAVRLIPYVYSTQKIITNFMALSLDRVPLVRSTVIQSLTDPGIFDLPESHQNDGDNNTKDGNVKDFKTRLGQEIVDSILNSSVHDLADSVQRTAATTIGIVAPHLIEPIRAFLGQRGTAKAALKSVKSIVSHSSFKEIYDAFQNAIKFQPENSCAVLINISKIVKKEEHPLLLECAKALKGYITLINYLHKFSEAFEDKEIFLSFLDPTTQKRWRSRSGLLKQAILFIPTFQRKLVPIAKSFACDDIAIIRNMSVELWANLIKSGEALVQNSNDESRQAALESATKFEDLCEIISVGFHQRLVVCKVIGRLGYNDEKYGKITDDMSKDPVPNVRICMARNLIGSGSFDKFFSQSQDPEIAALREADREEMEKEKENKS</sequence>
<dbReference type="Proteomes" id="UP001470230">
    <property type="component" value="Unassembled WGS sequence"/>
</dbReference>